<dbReference type="Proteomes" id="UP000070058">
    <property type="component" value="Unassembled WGS sequence"/>
</dbReference>
<keyword evidence="5" id="KW-0133">Cell shape</keyword>
<evidence type="ECO:0000256" key="8">
    <source>
        <dbReference type="ARBA" id="ARBA00023316"/>
    </source>
</evidence>
<name>A0A139SLQ1_9BACT</name>
<evidence type="ECO:0000259" key="11">
    <source>
        <dbReference type="Pfam" id="PF08245"/>
    </source>
</evidence>
<accession>A0A139SLQ1</accession>
<dbReference type="GO" id="GO:0051301">
    <property type="term" value="P:cell division"/>
    <property type="evidence" value="ECO:0007669"/>
    <property type="project" value="UniProtKB-KW"/>
</dbReference>
<evidence type="ECO:0000256" key="2">
    <source>
        <dbReference type="ARBA" id="ARBA00022618"/>
    </source>
</evidence>
<gene>
    <name evidence="12" type="ORF">AXK11_06430</name>
</gene>
<evidence type="ECO:0000256" key="7">
    <source>
        <dbReference type="ARBA" id="ARBA00023306"/>
    </source>
</evidence>
<dbReference type="Pfam" id="PF01225">
    <property type="entry name" value="Mur_ligase"/>
    <property type="match status" value="1"/>
</dbReference>
<keyword evidence="13" id="KW-1185">Reference proteome</keyword>
<dbReference type="InterPro" id="IPR013221">
    <property type="entry name" value="Mur_ligase_cen"/>
</dbReference>
<dbReference type="AlphaFoldDB" id="A0A139SLQ1"/>
<feature type="domain" description="Mur ligase central" evidence="11">
    <location>
        <begin position="186"/>
        <end position="311"/>
    </location>
</feature>
<dbReference type="InterPro" id="IPR050061">
    <property type="entry name" value="MurCDEF_pg_biosynth"/>
</dbReference>
<dbReference type="GO" id="GO:0005524">
    <property type="term" value="F:ATP binding"/>
    <property type="evidence" value="ECO:0007669"/>
    <property type="project" value="UniProtKB-KW"/>
</dbReference>
<evidence type="ECO:0000256" key="4">
    <source>
        <dbReference type="ARBA" id="ARBA00022840"/>
    </source>
</evidence>
<proteinExistence type="predicted"/>
<dbReference type="GO" id="GO:0009252">
    <property type="term" value="P:peptidoglycan biosynthetic process"/>
    <property type="evidence" value="ECO:0007669"/>
    <property type="project" value="UniProtKB-KW"/>
</dbReference>
<evidence type="ECO:0000256" key="1">
    <source>
        <dbReference type="ARBA" id="ARBA00022598"/>
    </source>
</evidence>
<keyword evidence="1 12" id="KW-0436">Ligase</keyword>
<dbReference type="PANTHER" id="PTHR43445:SF5">
    <property type="entry name" value="UDP-N-ACETYLMURAMATE--L-ALANYL-GAMMA-D-GLUTAMYL-MESO-2,6-DIAMINOHEPTANDIOATE LIGASE"/>
    <property type="match status" value="1"/>
</dbReference>
<dbReference type="SUPFAM" id="SSF53623">
    <property type="entry name" value="MurD-like peptide ligases, catalytic domain"/>
    <property type="match status" value="1"/>
</dbReference>
<sequence>MRIYFMGICGTAMGNAALLARASGHEVLGSDAGIYPPMSEVLREAGIPIYEGYDAARLEGLAPDLVVVGNAQSRGNPEVEWLLDTRKLAYTSLPAWLAEFILKGRRPVVICGTHGKTTTTALTAFLLRGQAAGKRERAETCVGEFDPGFLIGGVPLDPPVGQHLGSAGAPFVIEGDEYDSAFFDKRSKFVHYAPQVAVLGNLEFDHADIFRDLADVQRSFRHLTRLVPRSGWVVLNGDDENLAALGPMPWTRVVRVGQCASCEVRIVDFEEDAAGAQFSLLWKGAPWGQRVHWAQPGLFNARNAAMAATAAALATVPDSPARLDLSPLTRFRGVRRRQELRVNLPALKVIEDFGHHPTALGETLRSLRARYPEHAVYAAFEPRSNTARTSVLLDGFIAALAQADGVYLGAVAESRIAGEARFDTARVIAELAAKGVRAQTAAANAELLARMKAELLDSSPNPLTATRAETGGPRLLAFFTSGSFDGIIADFVEAAKASRCCAVQ</sequence>
<dbReference type="OrthoDB" id="9804126at2"/>
<keyword evidence="2" id="KW-0132">Cell division</keyword>
<organism evidence="12 13">
    <name type="scientific">Cephaloticoccus primus</name>
    <dbReference type="NCBI Taxonomy" id="1548207"/>
    <lineage>
        <taxon>Bacteria</taxon>
        <taxon>Pseudomonadati</taxon>
        <taxon>Verrucomicrobiota</taxon>
        <taxon>Opitutia</taxon>
        <taxon>Opitutales</taxon>
        <taxon>Opitutaceae</taxon>
        <taxon>Cephaloticoccus</taxon>
    </lineage>
</organism>
<dbReference type="SUPFAM" id="SSF51984">
    <property type="entry name" value="MurCD N-terminal domain"/>
    <property type="match status" value="1"/>
</dbReference>
<dbReference type="InterPro" id="IPR036615">
    <property type="entry name" value="Mur_ligase_C_dom_sf"/>
</dbReference>
<evidence type="ECO:0000259" key="9">
    <source>
        <dbReference type="Pfam" id="PF01225"/>
    </source>
</evidence>
<keyword evidence="7" id="KW-0131">Cell cycle</keyword>
<dbReference type="STRING" id="1548207.AXK11_06430"/>
<dbReference type="RefSeq" id="WP_068630424.1">
    <property type="nucleotide sequence ID" value="NZ_LSZQ01000049.1"/>
</dbReference>
<evidence type="ECO:0000256" key="5">
    <source>
        <dbReference type="ARBA" id="ARBA00022960"/>
    </source>
</evidence>
<evidence type="ECO:0000256" key="6">
    <source>
        <dbReference type="ARBA" id="ARBA00022984"/>
    </source>
</evidence>
<dbReference type="InterPro" id="IPR036565">
    <property type="entry name" value="Mur-like_cat_sf"/>
</dbReference>
<keyword evidence="4" id="KW-0067">ATP-binding</keyword>
<dbReference type="PANTHER" id="PTHR43445">
    <property type="entry name" value="UDP-N-ACETYLMURAMATE--L-ALANINE LIGASE-RELATED"/>
    <property type="match status" value="1"/>
</dbReference>
<keyword evidence="3" id="KW-0547">Nucleotide-binding</keyword>
<dbReference type="Pfam" id="PF08245">
    <property type="entry name" value="Mur_ligase_M"/>
    <property type="match status" value="1"/>
</dbReference>
<dbReference type="SUPFAM" id="SSF53244">
    <property type="entry name" value="MurD-like peptide ligases, peptide-binding domain"/>
    <property type="match status" value="1"/>
</dbReference>
<feature type="domain" description="Mur ligase C-terminal" evidence="10">
    <location>
        <begin position="337"/>
        <end position="450"/>
    </location>
</feature>
<dbReference type="Gene3D" id="3.40.1190.10">
    <property type="entry name" value="Mur-like, catalytic domain"/>
    <property type="match status" value="1"/>
</dbReference>
<protein>
    <submittedName>
        <fullName evidence="12">Mur ligase</fullName>
    </submittedName>
</protein>
<evidence type="ECO:0000313" key="13">
    <source>
        <dbReference type="Proteomes" id="UP000070058"/>
    </source>
</evidence>
<reference evidence="13" key="1">
    <citation type="submission" date="2016-02" db="EMBL/GenBank/DDBJ databases">
        <authorList>
            <person name="Sanders J.G."/>
            <person name="Lin J.Y."/>
            <person name="Wertz J.T."/>
            <person name="Russell J.A."/>
            <person name="Moreau C.S."/>
            <person name="Powell S."/>
        </authorList>
    </citation>
    <scope>NUCLEOTIDE SEQUENCE [LARGE SCALE GENOMIC DNA]</scope>
    <source>
        <strain evidence="13">CAG34</strain>
    </source>
</reference>
<feature type="domain" description="Mur ligase N-terminal catalytic" evidence="9">
    <location>
        <begin position="2"/>
        <end position="101"/>
    </location>
</feature>
<dbReference type="Gene3D" id="3.90.190.20">
    <property type="entry name" value="Mur ligase, C-terminal domain"/>
    <property type="match status" value="1"/>
</dbReference>
<keyword evidence="8" id="KW-0961">Cell wall biogenesis/degradation</keyword>
<dbReference type="InterPro" id="IPR004101">
    <property type="entry name" value="Mur_ligase_C"/>
</dbReference>
<dbReference type="GO" id="GO:0008360">
    <property type="term" value="P:regulation of cell shape"/>
    <property type="evidence" value="ECO:0007669"/>
    <property type="project" value="UniProtKB-KW"/>
</dbReference>
<dbReference type="GO" id="GO:0016881">
    <property type="term" value="F:acid-amino acid ligase activity"/>
    <property type="evidence" value="ECO:0007669"/>
    <property type="project" value="InterPro"/>
</dbReference>
<dbReference type="InterPro" id="IPR000713">
    <property type="entry name" value="Mur_ligase_N"/>
</dbReference>
<dbReference type="GO" id="GO:0071555">
    <property type="term" value="P:cell wall organization"/>
    <property type="evidence" value="ECO:0007669"/>
    <property type="project" value="UniProtKB-KW"/>
</dbReference>
<keyword evidence="6" id="KW-0573">Peptidoglycan synthesis</keyword>
<comment type="caution">
    <text evidence="12">The sequence shown here is derived from an EMBL/GenBank/DDBJ whole genome shotgun (WGS) entry which is preliminary data.</text>
</comment>
<evidence type="ECO:0000259" key="10">
    <source>
        <dbReference type="Pfam" id="PF02875"/>
    </source>
</evidence>
<evidence type="ECO:0000313" key="12">
    <source>
        <dbReference type="EMBL" id="KXU35414.1"/>
    </source>
</evidence>
<dbReference type="Gene3D" id="3.40.50.720">
    <property type="entry name" value="NAD(P)-binding Rossmann-like Domain"/>
    <property type="match status" value="1"/>
</dbReference>
<evidence type="ECO:0000256" key="3">
    <source>
        <dbReference type="ARBA" id="ARBA00022741"/>
    </source>
</evidence>
<dbReference type="Pfam" id="PF02875">
    <property type="entry name" value="Mur_ligase_C"/>
    <property type="match status" value="1"/>
</dbReference>
<dbReference type="EMBL" id="LSZQ01000049">
    <property type="protein sequence ID" value="KXU35414.1"/>
    <property type="molecule type" value="Genomic_DNA"/>
</dbReference>